<accession>A0A150GZS2</accession>
<dbReference type="AlphaFoldDB" id="A0A150GZS2"/>
<dbReference type="EMBL" id="LSYV01000004">
    <property type="protein sequence ID" value="KXZ55315.1"/>
    <property type="molecule type" value="Genomic_DNA"/>
</dbReference>
<evidence type="ECO:0000256" key="1">
    <source>
        <dbReference type="SAM" id="MobiDB-lite"/>
    </source>
</evidence>
<evidence type="ECO:0000256" key="2">
    <source>
        <dbReference type="SAM" id="Phobius"/>
    </source>
</evidence>
<protein>
    <submittedName>
        <fullName evidence="3">Uncharacterized protein</fullName>
    </submittedName>
</protein>
<feature type="compositionally biased region" description="Gly residues" evidence="1">
    <location>
        <begin position="627"/>
        <end position="641"/>
    </location>
</feature>
<feature type="compositionally biased region" description="Basic and acidic residues" evidence="1">
    <location>
        <begin position="658"/>
        <end position="668"/>
    </location>
</feature>
<feature type="region of interest" description="Disordered" evidence="1">
    <location>
        <begin position="433"/>
        <end position="668"/>
    </location>
</feature>
<comment type="caution">
    <text evidence="3">The sequence shown here is derived from an EMBL/GenBank/DDBJ whole genome shotgun (WGS) entry which is preliminary data.</text>
</comment>
<dbReference type="Proteomes" id="UP000075714">
    <property type="component" value="Unassembled WGS sequence"/>
</dbReference>
<sequence length="705" mass="72338">MLNKNNKKEISAIEDLIKAKVYVNPTRFEELTRIKEQIWSANPKKPEAPGTLLCLNPSPGVEEALRGLPDYNLQVEHICDDPSDPTHKKDRKRFVKLFKKLEQAGHSAVVHHLGSQDEELTMLDRRVIALSLLARLPVVCVATACPDPLPAASAASGDTWPVFFVPHPEDTRQLREWLSTELPRVRTLAAAIEAELQARVEHLARVNAPLHFLKRASVALVPFGVMTVNFLGILRLMATMLGCVGMRGDTSANKALGLLGAQNAALVTAVDSMGDVYSFAVFATVLADLQGMGLMEAAAAMDVLDGLMLGSISVVTGAVSALGAYLSRPVVVRAAASFLASLQTIHVLNPSMRRATEKRPGGGRGGKGGRRGKGKGEETEGLLAASRSGALGVKGGEGKGKGKGKGGKGAEEGGAAALRARREAEAEAALAEVAAAGLGAEEGGEEEEREGGDDDDAATTPSSSEDEGEAAQAEAGAAGAAAVADAKAAKAAAKAAKKAARLEEKERKRQAKQELRERRAAEKAAAAEAKAVEKAATAERKAAEKAAAAERKAAEKAAKEEARLQRKAGGGGPTGSSAAPEGAGASTSASSEAAAAATATAGSVRWWQRKRSVPPAAEAATGSAAAPGGGGNGDGSGGSGSGSEDDDEDEEGEAAGGMDERMGLDEQTRQALAQFLSLAEEEVFDADAAAAAAAAASGGAAVGRR</sequence>
<feature type="compositionally biased region" description="Basic and acidic residues" evidence="1">
    <location>
        <begin position="500"/>
        <end position="522"/>
    </location>
</feature>
<feature type="compositionally biased region" description="Low complexity" evidence="1">
    <location>
        <begin position="575"/>
        <end position="603"/>
    </location>
</feature>
<evidence type="ECO:0000313" key="4">
    <source>
        <dbReference type="Proteomes" id="UP000075714"/>
    </source>
</evidence>
<feature type="compositionally biased region" description="Low complexity" evidence="1">
    <location>
        <begin position="470"/>
        <end position="494"/>
    </location>
</feature>
<keyword evidence="2" id="KW-1133">Transmembrane helix</keyword>
<dbReference type="OrthoDB" id="544514at2759"/>
<feature type="compositionally biased region" description="Acidic residues" evidence="1">
    <location>
        <begin position="442"/>
        <end position="457"/>
    </location>
</feature>
<feature type="compositionally biased region" description="Acidic residues" evidence="1">
    <location>
        <begin position="643"/>
        <end position="653"/>
    </location>
</feature>
<evidence type="ECO:0000313" key="3">
    <source>
        <dbReference type="EMBL" id="KXZ55315.1"/>
    </source>
</evidence>
<organism evidence="3 4">
    <name type="scientific">Gonium pectorale</name>
    <name type="common">Green alga</name>
    <dbReference type="NCBI Taxonomy" id="33097"/>
    <lineage>
        <taxon>Eukaryota</taxon>
        <taxon>Viridiplantae</taxon>
        <taxon>Chlorophyta</taxon>
        <taxon>core chlorophytes</taxon>
        <taxon>Chlorophyceae</taxon>
        <taxon>CS clade</taxon>
        <taxon>Chlamydomonadales</taxon>
        <taxon>Volvocaceae</taxon>
        <taxon>Gonium</taxon>
    </lineage>
</organism>
<feature type="transmembrane region" description="Helical" evidence="2">
    <location>
        <begin position="218"/>
        <end position="238"/>
    </location>
</feature>
<keyword evidence="4" id="KW-1185">Reference proteome</keyword>
<name>A0A150GZS2_GONPE</name>
<feature type="compositionally biased region" description="Low complexity" evidence="1">
    <location>
        <begin position="616"/>
        <end position="626"/>
    </location>
</feature>
<feature type="region of interest" description="Disordered" evidence="1">
    <location>
        <begin position="351"/>
        <end position="420"/>
    </location>
</feature>
<gene>
    <name evidence="3" type="ORF">GPECTOR_3g449</name>
</gene>
<reference evidence="4" key="1">
    <citation type="journal article" date="2016" name="Nat. Commun.">
        <title>The Gonium pectorale genome demonstrates co-option of cell cycle regulation during the evolution of multicellularity.</title>
        <authorList>
            <person name="Hanschen E.R."/>
            <person name="Marriage T.N."/>
            <person name="Ferris P.J."/>
            <person name="Hamaji T."/>
            <person name="Toyoda A."/>
            <person name="Fujiyama A."/>
            <person name="Neme R."/>
            <person name="Noguchi H."/>
            <person name="Minakuchi Y."/>
            <person name="Suzuki M."/>
            <person name="Kawai-Toyooka H."/>
            <person name="Smith D.R."/>
            <person name="Sparks H."/>
            <person name="Anderson J."/>
            <person name="Bakaric R."/>
            <person name="Luria V."/>
            <person name="Karger A."/>
            <person name="Kirschner M.W."/>
            <person name="Durand P.M."/>
            <person name="Michod R.E."/>
            <person name="Nozaki H."/>
            <person name="Olson B.J."/>
        </authorList>
    </citation>
    <scope>NUCLEOTIDE SEQUENCE [LARGE SCALE GENOMIC DNA]</scope>
    <source>
        <strain evidence="4">NIES-2863</strain>
    </source>
</reference>
<proteinExistence type="predicted"/>
<keyword evidence="2" id="KW-0812">Transmembrane</keyword>
<keyword evidence="2" id="KW-0472">Membrane</keyword>
<feature type="compositionally biased region" description="Basic and acidic residues" evidence="1">
    <location>
        <begin position="530"/>
        <end position="564"/>
    </location>
</feature>